<reference evidence="1" key="2">
    <citation type="journal article" date="2018" name="MBio">
        <title>Insights into the evolution of host association through the isolation and characterization of a novel human periodontal pathobiont, Desulfobulbus oralis.</title>
        <authorList>
            <person name="Cross K.L."/>
            <person name="Chirania P."/>
            <person name="Xiong W."/>
            <person name="Beall C.J."/>
            <person name="Elkins J.G."/>
            <person name="Giannone R.J."/>
            <person name="Griffen A.L."/>
            <person name="Guss A.M."/>
            <person name="Hettich R.L."/>
            <person name="Joshi S.S."/>
            <person name="Mokrzan E.M."/>
            <person name="Martin R.K."/>
            <person name="Zhulin I.B."/>
            <person name="Leys E.J."/>
            <person name="Podar M."/>
        </authorList>
    </citation>
    <scope>NUCLEOTIDE SEQUENCE [LARGE SCALE GENOMIC DNA]</scope>
    <source>
        <strain evidence="1">ORNL</strain>
    </source>
</reference>
<dbReference type="EMBL" id="CP021255">
    <property type="protein sequence ID" value="AVD70419.1"/>
    <property type="molecule type" value="Genomic_DNA"/>
</dbReference>
<keyword evidence="2" id="KW-1185">Reference proteome</keyword>
<accession>A0A2L1GL71</accession>
<protein>
    <submittedName>
        <fullName evidence="1">Uncharacterized protein</fullName>
    </submittedName>
</protein>
<sequence length="79" mass="9081">MAICEYVSPEELQQITERETEALYRGASDEELDRIRARRPIPACLVKSLKETMGLEALLDSDLNLYDAVQEYGEDFLKQ</sequence>
<reference evidence="1" key="1">
    <citation type="submission" date="2017-05" db="EMBL/GenBank/DDBJ databases">
        <authorList>
            <person name="Song R."/>
            <person name="Chenine A.L."/>
            <person name="Ruprecht R.M."/>
        </authorList>
    </citation>
    <scope>NUCLEOTIDE SEQUENCE</scope>
    <source>
        <strain evidence="1">ORNL</strain>
    </source>
</reference>
<dbReference type="Proteomes" id="UP000239867">
    <property type="component" value="Chromosome"/>
</dbReference>
<dbReference type="RefSeq" id="WP_017866015.1">
    <property type="nucleotide sequence ID" value="NZ_CP021255.1"/>
</dbReference>
<evidence type="ECO:0000313" key="2">
    <source>
        <dbReference type="Proteomes" id="UP000239867"/>
    </source>
</evidence>
<evidence type="ECO:0000313" key="1">
    <source>
        <dbReference type="EMBL" id="AVD70419.1"/>
    </source>
</evidence>
<dbReference type="KEGG" id="deo:CAY53_02110"/>
<proteinExistence type="predicted"/>
<gene>
    <name evidence="1" type="ORF">CAY53_02110</name>
</gene>
<name>A0A2L1GL71_9BACT</name>
<organism evidence="1 2">
    <name type="scientific">Desulfobulbus oralis</name>
    <dbReference type="NCBI Taxonomy" id="1986146"/>
    <lineage>
        <taxon>Bacteria</taxon>
        <taxon>Pseudomonadati</taxon>
        <taxon>Thermodesulfobacteriota</taxon>
        <taxon>Desulfobulbia</taxon>
        <taxon>Desulfobulbales</taxon>
        <taxon>Desulfobulbaceae</taxon>
        <taxon>Desulfobulbus</taxon>
    </lineage>
</organism>
<dbReference type="OrthoDB" id="9890656at2"/>
<dbReference type="AlphaFoldDB" id="A0A2L1GL71"/>